<evidence type="ECO:0000313" key="2">
    <source>
        <dbReference type="EMBL" id="KRX03401.1"/>
    </source>
</evidence>
<comment type="caution">
    <text evidence="2">The sequence shown here is derived from an EMBL/GenBank/DDBJ whole genome shotgun (WGS) entry which is preliminary data.</text>
</comment>
<keyword evidence="3" id="KW-1185">Reference proteome</keyword>
<dbReference type="Proteomes" id="UP000054937">
    <property type="component" value="Unassembled WGS sequence"/>
</dbReference>
<accession>A0A0V0QM14</accession>
<dbReference type="EMBL" id="LDAU01000132">
    <property type="protein sequence ID" value="KRX03401.1"/>
    <property type="molecule type" value="Genomic_DNA"/>
</dbReference>
<evidence type="ECO:0000256" key="1">
    <source>
        <dbReference type="SAM" id="Coils"/>
    </source>
</evidence>
<name>A0A0V0QM14_PSEPJ</name>
<sequence>MENKFDNQEYNQGQQDLSVFQEEILDQENFQLQIENQNKSNIQKLQEETVYSVKKLEDLNFLDKKQISEKLSVLQKISSEKFEEKNKNQISYNNKKNQEVFYNNNNENQNQKNQNNNSNFNVQISLIDIISQSFQNLESEEENRNNQENQIEKIEFYLKGFLKQQLEVQKLSLFFQNVSENQQNIQSIWEVVNAFLGKCKENSVEINRFLIEEILLAQGKYKAQIQVQKIKISFLSNQAMFEAQEGDFFQFLGKNCEIFDKNRGFQGLSIENQDKCDYFQEMREKYLKSFLDLLSVLGDFRGNYKNQEKFGIKLDFERSKLFEEICLEDLQFIIKEIISFQKGMVLFGGSYGFEKQMWKLGEILVQLVGNQKILDFEYNFINLSENYKNYRQLNRLIGAPYKHRELSLGQCKFCLNQYLPKLLFHKSLALEIVQQFIQKRKNQVIQQLLIQKKMEKIFRAEIGKIEIPEICLMGEGFQSFFGEENQKQKMEENIDIYQQSQCIDV</sequence>
<organism evidence="2 3">
    <name type="scientific">Pseudocohnilembus persalinus</name>
    <name type="common">Ciliate</name>
    <dbReference type="NCBI Taxonomy" id="266149"/>
    <lineage>
        <taxon>Eukaryota</taxon>
        <taxon>Sar</taxon>
        <taxon>Alveolata</taxon>
        <taxon>Ciliophora</taxon>
        <taxon>Intramacronucleata</taxon>
        <taxon>Oligohymenophorea</taxon>
        <taxon>Scuticociliatia</taxon>
        <taxon>Philasterida</taxon>
        <taxon>Pseudocohnilembidae</taxon>
        <taxon>Pseudocohnilembus</taxon>
    </lineage>
</organism>
<protein>
    <submittedName>
        <fullName evidence="2">Uncharacterized protein</fullName>
    </submittedName>
</protein>
<gene>
    <name evidence="2" type="ORF">PPERSA_08143</name>
</gene>
<proteinExistence type="predicted"/>
<keyword evidence="1" id="KW-0175">Coiled coil</keyword>
<evidence type="ECO:0000313" key="3">
    <source>
        <dbReference type="Proteomes" id="UP000054937"/>
    </source>
</evidence>
<reference evidence="2 3" key="1">
    <citation type="journal article" date="2015" name="Sci. Rep.">
        <title>Genome of the facultative scuticociliatosis pathogen Pseudocohnilembus persalinus provides insight into its virulence through horizontal gene transfer.</title>
        <authorList>
            <person name="Xiong J."/>
            <person name="Wang G."/>
            <person name="Cheng J."/>
            <person name="Tian M."/>
            <person name="Pan X."/>
            <person name="Warren A."/>
            <person name="Jiang C."/>
            <person name="Yuan D."/>
            <person name="Miao W."/>
        </authorList>
    </citation>
    <scope>NUCLEOTIDE SEQUENCE [LARGE SCALE GENOMIC DNA]</scope>
    <source>
        <strain evidence="2">36N120E</strain>
    </source>
</reference>
<dbReference type="AlphaFoldDB" id="A0A0V0QM14"/>
<feature type="coiled-coil region" evidence="1">
    <location>
        <begin position="130"/>
        <end position="157"/>
    </location>
</feature>
<dbReference type="InParanoid" id="A0A0V0QM14"/>